<reference evidence="1 2" key="1">
    <citation type="journal article" date="2015" name="Appl. Environ. Microbiol.">
        <title>Nanoarchaeota, Their Sulfolobales Host, and Nanoarchaeota Virus Distribution across Yellowstone National Park Hot Springs.</title>
        <authorList>
            <person name="Munson-McGee J.H."/>
            <person name="Field E.K."/>
            <person name="Bateson M."/>
            <person name="Rooney C."/>
            <person name="Stepanauskas R."/>
            <person name="Young M.J."/>
        </authorList>
    </citation>
    <scope>NUCLEOTIDE SEQUENCE [LARGE SCALE GENOMIC DNA]</scope>
    <source>
        <strain evidence="1">SCGC AC-742_N10</strain>
    </source>
</reference>
<organism evidence="1 2">
    <name type="scientific">Acidianus hospitalis</name>
    <dbReference type="NCBI Taxonomy" id="563177"/>
    <lineage>
        <taxon>Archaea</taxon>
        <taxon>Thermoproteota</taxon>
        <taxon>Thermoprotei</taxon>
        <taxon>Sulfolobales</taxon>
        <taxon>Sulfolobaceae</taxon>
        <taxon>Acidianus</taxon>
    </lineage>
</organism>
<dbReference type="EMBL" id="QEFD01000207">
    <property type="protein sequence ID" value="PVU74509.1"/>
    <property type="molecule type" value="Genomic_DNA"/>
</dbReference>
<name>A0A2T9X359_9CREN</name>
<proteinExistence type="predicted"/>
<accession>A0A2T9X359</accession>
<sequence>MMLIRTSAEIYLEEADEFLNKGDLVDACEKYYKAAREAIILLAYKYNIHGDNIEDIVTKLAEILGDNIISYWAGASLLYTARKELDAELIKMYRQDVVELVNLANEKFNS</sequence>
<evidence type="ECO:0008006" key="3">
    <source>
        <dbReference type="Google" id="ProtNLM"/>
    </source>
</evidence>
<dbReference type="PANTHER" id="PTHR34237">
    <property type="entry name" value="PAREP8-RELATED"/>
    <property type="match status" value="1"/>
</dbReference>
<comment type="caution">
    <text evidence="1">The sequence shown here is derived from an EMBL/GenBank/DDBJ whole genome shotgun (WGS) entry which is preliminary data.</text>
</comment>
<dbReference type="PANTHER" id="PTHR34237:SF4">
    <property type="entry name" value="PAREP1 FAMILY PROTEIN"/>
    <property type="match status" value="1"/>
</dbReference>
<dbReference type="Pfam" id="PF05942">
    <property type="entry name" value="PaREP1"/>
    <property type="match status" value="1"/>
</dbReference>
<evidence type="ECO:0000313" key="2">
    <source>
        <dbReference type="Proteomes" id="UP000245638"/>
    </source>
</evidence>
<dbReference type="AlphaFoldDB" id="A0A2T9X359"/>
<dbReference type="InterPro" id="IPR010268">
    <property type="entry name" value="PaREP1"/>
</dbReference>
<dbReference type="Gene3D" id="1.20.120.330">
    <property type="entry name" value="Nucleotidyltransferases domain 2"/>
    <property type="match status" value="1"/>
</dbReference>
<gene>
    <name evidence="1" type="ORF">DDW13_07165</name>
</gene>
<protein>
    <recommendedName>
        <fullName evidence="3">PaREP1 family protein</fullName>
    </recommendedName>
</protein>
<dbReference type="Proteomes" id="UP000245638">
    <property type="component" value="Unassembled WGS sequence"/>
</dbReference>
<evidence type="ECO:0000313" key="1">
    <source>
        <dbReference type="EMBL" id="PVU74509.1"/>
    </source>
</evidence>